<dbReference type="Pfam" id="PF04509">
    <property type="entry name" value="CheC"/>
    <property type="match status" value="2"/>
</dbReference>
<keyword evidence="7" id="KW-1185">Reference proteome</keyword>
<dbReference type="CDD" id="cd17909">
    <property type="entry name" value="CheC_ClassI"/>
    <property type="match status" value="1"/>
</dbReference>
<dbReference type="PANTHER" id="PTHR43693">
    <property type="entry name" value="PROTEIN PHOSPHATASE CHEZ"/>
    <property type="match status" value="1"/>
</dbReference>
<dbReference type="InterPro" id="IPR028976">
    <property type="entry name" value="CheC-like_sf"/>
</dbReference>
<accession>A0A132NDJ0</accession>
<dbReference type="Proteomes" id="UP000243024">
    <property type="component" value="Unassembled WGS sequence"/>
</dbReference>
<evidence type="ECO:0000313" key="7">
    <source>
        <dbReference type="Proteomes" id="UP000243024"/>
    </source>
</evidence>
<organism evidence="6 8">
    <name type="scientific">Hydrogenibacillus schlegelii</name>
    <name type="common">Bacillus schlegelii</name>
    <dbReference type="NCBI Taxonomy" id="1484"/>
    <lineage>
        <taxon>Bacteria</taxon>
        <taxon>Bacillati</taxon>
        <taxon>Bacillota</taxon>
        <taxon>Bacilli</taxon>
        <taxon>Bacillales</taxon>
        <taxon>Bacillales Family X. Incertae Sedis</taxon>
        <taxon>Hydrogenibacillus</taxon>
    </lineage>
</organism>
<dbReference type="EMBL" id="JXBB01000012">
    <property type="protein sequence ID" value="OAR04718.1"/>
    <property type="molecule type" value="Genomic_DNA"/>
</dbReference>
<dbReference type="InterPro" id="IPR007597">
    <property type="entry name" value="CheC"/>
</dbReference>
<dbReference type="AlphaFoldDB" id="A0A132NDJ0"/>
<protein>
    <submittedName>
        <fullName evidence="4 6">Chemotaxis protein CheC</fullName>
    </submittedName>
</protein>
<dbReference type="EMBL" id="JAHHQF010000039">
    <property type="protein sequence ID" value="MBT9281435.1"/>
    <property type="molecule type" value="Genomic_DNA"/>
</dbReference>
<dbReference type="RefSeq" id="WP_066200080.1">
    <property type="nucleotide sequence ID" value="NZ_CBCSAS010000004.1"/>
</dbReference>
<dbReference type="Gene3D" id="3.40.1550.10">
    <property type="entry name" value="CheC-like"/>
    <property type="match status" value="1"/>
</dbReference>
<comment type="caution">
    <text evidence="6">The sequence shown here is derived from an EMBL/GenBank/DDBJ whole genome shotgun (WGS) entry which is preliminary data.</text>
</comment>
<dbReference type="Proteomes" id="UP000748108">
    <property type="component" value="Unassembled WGS sequence"/>
</dbReference>
<reference evidence="5 7" key="1">
    <citation type="submission" date="2015-09" db="EMBL/GenBank/DDBJ databases">
        <title>Draft genome sequence of Hydrogenibacillus schlegelii DSM 2000.</title>
        <authorList>
            <person name="Hemp J."/>
        </authorList>
    </citation>
    <scope>NUCLEOTIDE SEQUENCE [LARGE SCALE GENOMIC DNA]</scope>
    <source>
        <strain evidence="5 7">MA 48</strain>
    </source>
</reference>
<feature type="domain" description="CheC-like protein" evidence="3">
    <location>
        <begin position="111"/>
        <end position="146"/>
    </location>
</feature>
<reference evidence="4" key="3">
    <citation type="journal article" date="2021" name="Microbiology">
        <title>Metagenomic Analysis of the Microbial Community in the Underground Coal Fire Area (Kemerovo Region, Russia) Revealed Predominance of Thermophilic Members of the Phyla Deinococcus-thermus, Aquificae, and Firmicutes.</title>
        <authorList>
            <person name="Kadnikov V."/>
            <person name="Mardanov A.V."/>
            <person name="Beletsky A.V."/>
            <person name="Karnachuk O.V."/>
            <person name="Ravin N.V."/>
        </authorList>
    </citation>
    <scope>NUCLEOTIDE SEQUENCE</scope>
    <source>
        <strain evidence="4">RBS10-49</strain>
    </source>
</reference>
<dbReference type="SUPFAM" id="SSF103039">
    <property type="entry name" value="CheC-like"/>
    <property type="match status" value="1"/>
</dbReference>
<dbReference type="InterPro" id="IPR050992">
    <property type="entry name" value="CheZ_family_phosphatases"/>
</dbReference>
<proteinExistence type="predicted"/>
<gene>
    <name evidence="6" type="ORF">HSCHL_1909</name>
    <name evidence="4" type="ORF">KM312_02040</name>
    <name evidence="5" type="ORF">SA87_09375</name>
</gene>
<reference evidence="6 8" key="2">
    <citation type="submission" date="2017-08" db="EMBL/GenBank/DDBJ databases">
        <title>Burning lignite coal seam in the remote Altai Mountains harbors a hydrogen-driven thermophilic microbial community.</title>
        <authorList>
            <person name="Kadnikov V.V."/>
            <person name="Mardanov A.V."/>
            <person name="Ivasenko D."/>
            <person name="Beletsky A.V."/>
            <person name="Karnachuk O.V."/>
            <person name="Ravin N.V."/>
        </authorList>
    </citation>
    <scope>NUCLEOTIDE SEQUENCE [LARGE SCALE GENOMIC DNA]</scope>
    <source>
        <strain evidence="6">AL33</strain>
    </source>
</reference>
<evidence type="ECO:0000259" key="3">
    <source>
        <dbReference type="Pfam" id="PF04509"/>
    </source>
</evidence>
<dbReference type="Proteomes" id="UP000244180">
    <property type="component" value="Unassembled WGS sequence"/>
</dbReference>
<sequence length="211" mass="21808">MNGIGPLSDFHLDLIREIGNIGAAHATTSLAKLTGTRIEMSVPSARLLRLADVGALVGEERTVAAAYLAFGGDIEGSIFLLFPPDGVRALLRRLLPGIEAASGAEDGFSPLEWSAFKEVGNILAGSLLSALADFTGLRIVPGVPDATVDMGQAILVYGLLEAGKVGDVALVIDATMKGPSPDEAAIEAQLFLFPSPDALETIFRALGVSGP</sequence>
<feature type="domain" description="CheC-like protein" evidence="3">
    <location>
        <begin position="10"/>
        <end position="44"/>
    </location>
</feature>
<evidence type="ECO:0000313" key="5">
    <source>
        <dbReference type="EMBL" id="OAR04718.1"/>
    </source>
</evidence>
<dbReference type="OrthoDB" id="9812187at2"/>
<evidence type="ECO:0000313" key="4">
    <source>
        <dbReference type="EMBL" id="MBT9281435.1"/>
    </source>
</evidence>
<dbReference type="GO" id="GO:0016787">
    <property type="term" value="F:hydrolase activity"/>
    <property type="evidence" value="ECO:0007669"/>
    <property type="project" value="UniProtKB-KW"/>
</dbReference>
<dbReference type="EMBL" id="PEBV01000001">
    <property type="protein sequence ID" value="PTQ54966.1"/>
    <property type="molecule type" value="Genomic_DNA"/>
</dbReference>
<name>A0A132NDJ0_HYDSH</name>
<evidence type="ECO:0000256" key="2">
    <source>
        <dbReference type="ARBA" id="ARBA00022801"/>
    </source>
</evidence>
<evidence type="ECO:0000256" key="1">
    <source>
        <dbReference type="ARBA" id="ARBA00022500"/>
    </source>
</evidence>
<keyword evidence="1" id="KW-0145">Chemotaxis</keyword>
<dbReference type="PANTHER" id="PTHR43693:SF1">
    <property type="entry name" value="PROTEIN PHOSPHATASE CHEZ"/>
    <property type="match status" value="1"/>
</dbReference>
<evidence type="ECO:0000313" key="8">
    <source>
        <dbReference type="Proteomes" id="UP000244180"/>
    </source>
</evidence>
<evidence type="ECO:0000313" key="6">
    <source>
        <dbReference type="EMBL" id="PTQ54966.1"/>
    </source>
</evidence>
<dbReference type="STRING" id="1484.SA87_09375"/>
<dbReference type="GO" id="GO:0006935">
    <property type="term" value="P:chemotaxis"/>
    <property type="evidence" value="ECO:0007669"/>
    <property type="project" value="UniProtKB-KW"/>
</dbReference>
<keyword evidence="2" id="KW-0378">Hydrolase</keyword>